<comment type="subcellular location">
    <subcellularLocation>
        <location evidence="1">Mitochondrion</location>
    </subcellularLocation>
</comment>
<dbReference type="Pfam" id="PF11788">
    <property type="entry name" value="MRP-L46"/>
    <property type="match status" value="1"/>
</dbReference>
<reference evidence="10" key="1">
    <citation type="journal article" date="2020" name="Stud. Mycol.">
        <title>101 Dothideomycetes genomes: a test case for predicting lifestyles and emergence of pathogens.</title>
        <authorList>
            <person name="Haridas S."/>
            <person name="Albert R."/>
            <person name="Binder M."/>
            <person name="Bloem J."/>
            <person name="Labutti K."/>
            <person name="Salamov A."/>
            <person name="Andreopoulos B."/>
            <person name="Baker S."/>
            <person name="Barry K."/>
            <person name="Bills G."/>
            <person name="Bluhm B."/>
            <person name="Cannon C."/>
            <person name="Castanera R."/>
            <person name="Culley D."/>
            <person name="Daum C."/>
            <person name="Ezra D."/>
            <person name="Gonzalez J."/>
            <person name="Henrissat B."/>
            <person name="Kuo A."/>
            <person name="Liang C."/>
            <person name="Lipzen A."/>
            <person name="Lutzoni F."/>
            <person name="Magnuson J."/>
            <person name="Mondo S."/>
            <person name="Nolan M."/>
            <person name="Ohm R."/>
            <person name="Pangilinan J."/>
            <person name="Park H.-J."/>
            <person name="Ramirez L."/>
            <person name="Alfaro M."/>
            <person name="Sun H."/>
            <person name="Tritt A."/>
            <person name="Yoshinaga Y."/>
            <person name="Zwiers L.-H."/>
            <person name="Turgeon B."/>
            <person name="Goodwin S."/>
            <person name="Spatafora J."/>
            <person name="Crous P."/>
            <person name="Grigoriev I."/>
        </authorList>
    </citation>
    <scope>NUCLEOTIDE SEQUENCE</scope>
    <source>
        <strain evidence="10">ATCC 16933</strain>
    </source>
</reference>
<feature type="region of interest" description="Disordered" evidence="8">
    <location>
        <begin position="45"/>
        <end position="74"/>
    </location>
</feature>
<dbReference type="EMBL" id="MU001683">
    <property type="protein sequence ID" value="KAF2456487.1"/>
    <property type="molecule type" value="Genomic_DNA"/>
</dbReference>
<feature type="compositionally biased region" description="Low complexity" evidence="8">
    <location>
        <begin position="60"/>
        <end position="70"/>
    </location>
</feature>
<keyword evidence="5" id="KW-0496">Mitochondrion</keyword>
<dbReference type="InterPro" id="IPR033650">
    <property type="entry name" value="Ribosomal_mL46_NUDIX"/>
</dbReference>
<evidence type="ECO:0000256" key="5">
    <source>
        <dbReference type="ARBA" id="ARBA00023128"/>
    </source>
</evidence>
<feature type="domain" description="Large ribosomal subunit protein mL46 N-terminal" evidence="9">
    <location>
        <begin position="78"/>
        <end position="214"/>
    </location>
</feature>
<dbReference type="Proteomes" id="UP000799766">
    <property type="component" value="Unassembled WGS sequence"/>
</dbReference>
<dbReference type="GO" id="GO:0005762">
    <property type="term" value="C:mitochondrial large ribosomal subunit"/>
    <property type="evidence" value="ECO:0007669"/>
    <property type="project" value="TreeGrafter"/>
</dbReference>
<dbReference type="PANTHER" id="PTHR13124:SF12">
    <property type="entry name" value="LARGE RIBOSOMAL SUBUNIT PROTEIN ML46"/>
    <property type="match status" value="1"/>
</dbReference>
<accession>A0A6A6NYB0</accession>
<dbReference type="FunFam" id="3.90.79.10:FF:000018">
    <property type="entry name" value="39S ribosomal protein L46, mitochondrial"/>
    <property type="match status" value="1"/>
</dbReference>
<keyword evidence="3" id="KW-0809">Transit peptide</keyword>
<evidence type="ECO:0000256" key="2">
    <source>
        <dbReference type="ARBA" id="ARBA00009070"/>
    </source>
</evidence>
<dbReference type="SUPFAM" id="SSF55811">
    <property type="entry name" value="Nudix"/>
    <property type="match status" value="1"/>
</dbReference>
<sequence>MNSGPRSARRLASQAGYWPVKETRCRSCHEPTFSILRHAYSAAAASTPTAAEPQAPPSPTSTTDPTAPVTQRPLPKEYAVRAGVVLSRAPLITRDLHDFEKAFFLYQRRLNERLAMPFTTNFYFKRGTPAHLDWKRKARERLTPAHDVGRYTPYGEEGWNDEVLVGAKESEPDAQVEALVREAEDTKLDGEGEGQEAKKKVVVERPQPRVTEADRQGNTRSLNRQLQRTLYLMVKNEEGEWKFPERRMFRAESLREAAEHILGEAAGIDMNTWFLGNHPIGHYERKYKESFYNAHRQSEELGEKTFYMKTRIMAGQANLQGNKLGLSDFQWLSKDEIEQTVPRWYWKAVRNMLPDR</sequence>
<organism evidence="10 11">
    <name type="scientific">Lineolata rhizophorae</name>
    <dbReference type="NCBI Taxonomy" id="578093"/>
    <lineage>
        <taxon>Eukaryota</taxon>
        <taxon>Fungi</taxon>
        <taxon>Dikarya</taxon>
        <taxon>Ascomycota</taxon>
        <taxon>Pezizomycotina</taxon>
        <taxon>Dothideomycetes</taxon>
        <taxon>Dothideomycetes incertae sedis</taxon>
        <taxon>Lineolatales</taxon>
        <taxon>Lineolataceae</taxon>
        <taxon>Lineolata</taxon>
    </lineage>
</organism>
<protein>
    <recommendedName>
        <fullName evidence="7">Large ribosomal subunit protein mL46</fullName>
    </recommendedName>
</protein>
<keyword evidence="6" id="KW-0687">Ribonucleoprotein</keyword>
<dbReference type="InterPro" id="IPR040008">
    <property type="entry name" value="Ribosomal_mL46"/>
</dbReference>
<dbReference type="GO" id="GO:0003735">
    <property type="term" value="F:structural constituent of ribosome"/>
    <property type="evidence" value="ECO:0007669"/>
    <property type="project" value="InterPro"/>
</dbReference>
<dbReference type="GO" id="GO:0005743">
    <property type="term" value="C:mitochondrial inner membrane"/>
    <property type="evidence" value="ECO:0007669"/>
    <property type="project" value="UniProtKB-ARBA"/>
</dbReference>
<proteinExistence type="inferred from homology"/>
<evidence type="ECO:0000256" key="3">
    <source>
        <dbReference type="ARBA" id="ARBA00022946"/>
    </source>
</evidence>
<comment type="similarity">
    <text evidence="2">Belongs to the mitochondrion-specific ribosomal protein mL46 family.</text>
</comment>
<evidence type="ECO:0000256" key="7">
    <source>
        <dbReference type="ARBA" id="ARBA00035190"/>
    </source>
</evidence>
<dbReference type="Gene3D" id="3.90.79.10">
    <property type="entry name" value="Nucleoside Triphosphate Pyrophosphohydrolase"/>
    <property type="match status" value="1"/>
</dbReference>
<dbReference type="AlphaFoldDB" id="A0A6A6NYB0"/>
<dbReference type="CDD" id="cd04661">
    <property type="entry name" value="NUDIX_MRP_L46"/>
    <property type="match status" value="1"/>
</dbReference>
<evidence type="ECO:0000256" key="4">
    <source>
        <dbReference type="ARBA" id="ARBA00022980"/>
    </source>
</evidence>
<evidence type="ECO:0000256" key="6">
    <source>
        <dbReference type="ARBA" id="ARBA00023274"/>
    </source>
</evidence>
<dbReference type="InterPro" id="IPR021757">
    <property type="entry name" value="Ribosomal_mL46_N"/>
</dbReference>
<dbReference type="InterPro" id="IPR015797">
    <property type="entry name" value="NUDIX_hydrolase-like_dom_sf"/>
</dbReference>
<evidence type="ECO:0000313" key="11">
    <source>
        <dbReference type="Proteomes" id="UP000799766"/>
    </source>
</evidence>
<evidence type="ECO:0000313" key="10">
    <source>
        <dbReference type="EMBL" id="KAF2456487.1"/>
    </source>
</evidence>
<evidence type="ECO:0000256" key="1">
    <source>
        <dbReference type="ARBA" id="ARBA00004173"/>
    </source>
</evidence>
<name>A0A6A6NYB0_9PEZI</name>
<keyword evidence="11" id="KW-1185">Reference proteome</keyword>
<dbReference type="PANTHER" id="PTHR13124">
    <property type="entry name" value="39S RIBOSOMAL PROTEIN L46, MITOCHONDRIAL PRECURSOR-RELATED"/>
    <property type="match status" value="1"/>
</dbReference>
<evidence type="ECO:0000256" key="8">
    <source>
        <dbReference type="SAM" id="MobiDB-lite"/>
    </source>
</evidence>
<keyword evidence="4" id="KW-0689">Ribosomal protein</keyword>
<dbReference type="OrthoDB" id="414075at2759"/>
<evidence type="ECO:0000259" key="9">
    <source>
        <dbReference type="Pfam" id="PF11788"/>
    </source>
</evidence>
<gene>
    <name evidence="10" type="ORF">BDY21DRAFT_386460</name>
</gene>